<reference evidence="3" key="1">
    <citation type="submission" date="2023-05" db="EMBL/GenBank/DDBJ databases">
        <authorList>
            <person name="Stuckert A."/>
        </authorList>
    </citation>
    <scope>NUCLEOTIDE SEQUENCE</scope>
</reference>
<organism evidence="3 4">
    <name type="scientific">Staurois parvus</name>
    <dbReference type="NCBI Taxonomy" id="386267"/>
    <lineage>
        <taxon>Eukaryota</taxon>
        <taxon>Metazoa</taxon>
        <taxon>Chordata</taxon>
        <taxon>Craniata</taxon>
        <taxon>Vertebrata</taxon>
        <taxon>Euteleostomi</taxon>
        <taxon>Amphibia</taxon>
        <taxon>Batrachia</taxon>
        <taxon>Anura</taxon>
        <taxon>Neobatrachia</taxon>
        <taxon>Ranoidea</taxon>
        <taxon>Ranidae</taxon>
        <taxon>Staurois</taxon>
    </lineage>
</organism>
<dbReference type="Pfam" id="PF01008">
    <property type="entry name" value="IF-2B"/>
    <property type="match status" value="1"/>
</dbReference>
<dbReference type="Proteomes" id="UP001162483">
    <property type="component" value="Unassembled WGS sequence"/>
</dbReference>
<dbReference type="InterPro" id="IPR027363">
    <property type="entry name" value="M1Pi_N"/>
</dbReference>
<evidence type="ECO:0000313" key="4">
    <source>
        <dbReference type="Proteomes" id="UP001162483"/>
    </source>
</evidence>
<accession>A0ABN9EDV9</accession>
<dbReference type="Gene3D" id="1.20.120.420">
    <property type="entry name" value="translation initiation factor eif-2b, domain 1"/>
    <property type="match status" value="1"/>
</dbReference>
<evidence type="ECO:0000256" key="1">
    <source>
        <dbReference type="ARBA" id="ARBA00007251"/>
    </source>
</evidence>
<dbReference type="InterPro" id="IPR037171">
    <property type="entry name" value="NagB/RpiA_transferase-like"/>
</dbReference>
<evidence type="ECO:0008006" key="5">
    <source>
        <dbReference type="Google" id="ProtNLM"/>
    </source>
</evidence>
<gene>
    <name evidence="3" type="ORF">SPARVUS_LOCUS9504942</name>
</gene>
<keyword evidence="4" id="KW-1185">Reference proteome</keyword>
<comment type="caution">
    <text evidence="3">The sequence shown here is derived from an EMBL/GenBank/DDBJ whole genome shotgun (WGS) entry which is preliminary data.</text>
</comment>
<dbReference type="EMBL" id="CATNWA010015288">
    <property type="protein sequence ID" value="CAI9581613.1"/>
    <property type="molecule type" value="Genomic_DNA"/>
</dbReference>
<name>A0ABN9EDV9_9NEOB</name>
<dbReference type="PANTHER" id="PTHR43475">
    <property type="entry name" value="METHYLTHIORIBOSE-1-PHOSPHATE ISOMERASE"/>
    <property type="match status" value="1"/>
</dbReference>
<dbReference type="PANTHER" id="PTHR43475:SF1">
    <property type="entry name" value="METHYLTHIORIBOSE-1-PHOSPHATE ISOMERASE"/>
    <property type="match status" value="1"/>
</dbReference>
<dbReference type="InterPro" id="IPR000649">
    <property type="entry name" value="IF-2B-related"/>
</dbReference>
<dbReference type="SUPFAM" id="SSF100950">
    <property type="entry name" value="NagB/RpiA/CoA transferase-like"/>
    <property type="match status" value="1"/>
</dbReference>
<sequence>MSLESVRYSRGSLHVLNQLLLPHTSRYEPVSGVQGGAESIRTMKVRGAPAIAIVGSLSLAVELSSHPPQQVSDLLTFVRESMELLVGARPTAVNMKKASDELNSFLAGEAEKPGVTAQELTESVIQWAESLLEEDVKDNQKIGDLGAQHILETTQASGGVCIMTHCNTGSLATAGYGTALGKRLSWRAGLCSWDSCVGKGTDGLRHYRVISKVDALAGHVFDQY</sequence>
<evidence type="ECO:0000256" key="2">
    <source>
        <dbReference type="RuleBase" id="RU003814"/>
    </source>
</evidence>
<comment type="similarity">
    <text evidence="1 2">Belongs to the eIF-2B alpha/beta/delta subunits family.</text>
</comment>
<evidence type="ECO:0000313" key="3">
    <source>
        <dbReference type="EMBL" id="CAI9581613.1"/>
    </source>
</evidence>
<protein>
    <recommendedName>
        <fullName evidence="5">Methylthioribose-1-phosphate isomerase</fullName>
    </recommendedName>
</protein>
<proteinExistence type="inferred from homology"/>